<dbReference type="InterPro" id="IPR043519">
    <property type="entry name" value="NT_sf"/>
</dbReference>
<organism evidence="14 15">
    <name type="scientific">Zygosaccharomyces bailii (strain CLIB 213 / ATCC 58445 / CBS 680 / BCRC 21525 / NBRC 1098 / NCYC 1416 / NRRL Y-2227)</name>
    <dbReference type="NCBI Taxonomy" id="1333698"/>
    <lineage>
        <taxon>Eukaryota</taxon>
        <taxon>Fungi</taxon>
        <taxon>Dikarya</taxon>
        <taxon>Ascomycota</taxon>
        <taxon>Saccharomycotina</taxon>
        <taxon>Saccharomycetes</taxon>
        <taxon>Saccharomycetales</taxon>
        <taxon>Saccharomycetaceae</taxon>
        <taxon>Zygosaccharomyces</taxon>
    </lineage>
</organism>
<dbReference type="FunFam" id="3.30.460.10:FF:000019">
    <property type="entry name" value="tRNA nucleotidyltransferase cca2"/>
    <property type="match status" value="1"/>
</dbReference>
<dbReference type="GO" id="GO:0003723">
    <property type="term" value="F:RNA binding"/>
    <property type="evidence" value="ECO:0007669"/>
    <property type="project" value="UniProtKB-KW"/>
</dbReference>
<keyword evidence="2 12" id="KW-0808">Transferase</keyword>
<keyword evidence="3 12" id="KW-0694">RNA-binding</keyword>
<dbReference type="EC" id="2.7.7.72" evidence="6"/>
<evidence type="ECO:0000256" key="9">
    <source>
        <dbReference type="ARBA" id="ARBA00077436"/>
    </source>
</evidence>
<evidence type="ECO:0000256" key="7">
    <source>
        <dbReference type="ARBA" id="ARBA00072969"/>
    </source>
</evidence>
<sequence>MLPALSFSAKRACRNMTSMTENDLKLVLTDVEKKICGLLNDYADVYNSKHPNSKPLALRITGGWVRDKLLGHDSHDLDIAINLMTGEQFATQLGDYLRKNYQKYGVLPNNVHKIDKNPEKSKHLETATTKLFGVEVDFVNLRSEEYTEQSRIPVVKFGTPEEDALRRDATLNALFYNIQQNKVEDFTKKGVQDLKSGILRTPLSPRQTFLDDPLRVLRLIRFASRYNFIIDEEALKEMKDPEINAAFGSKVSKERIGVEVDKILQGSDPVLGLSLIQQAHIENVVFALNTDPDLAAFNRKNCPDCDKIEEVYSSGHFNHHLLEVVTEVQRFVKQWPSLDSQVKKSRDFEKFFLLSIVLLPFAGLRSIWTLKKKTNNTISVAESILKDNLKIVKGESAQIARIVDTNSLYVDVVNQFCANRDQPAFGRSFVGTFLRTYKGTWEIAHFTSLFDQTLQNHKMANQYYEFYKYIYEQQLQNCHELKPLLNGKEMASLLGMKGGPWLGKINDRAIPWQLDNPRGTKQQLLEFVKSILTEYV</sequence>
<reference evidence="15" key="1">
    <citation type="journal article" date="2013" name="Genome Announc.">
        <title>Genome sequence of the food spoilage yeast Zygosaccharomyces bailii CLIB 213(T).</title>
        <authorList>
            <person name="Galeote V."/>
            <person name="Bigey F."/>
            <person name="Devillers H."/>
            <person name="Neuveglise C."/>
            <person name="Dequin S."/>
        </authorList>
    </citation>
    <scope>NUCLEOTIDE SEQUENCE [LARGE SCALE GENOMIC DNA]</scope>
    <source>
        <strain evidence="15">CLIB 213 / ATCC 58445 / CBS 680 / CCRC 21525 / NBRC 1098 / NCYC 1416 / NRRL Y-2227</strain>
    </source>
</reference>
<dbReference type="Proteomes" id="UP000019375">
    <property type="component" value="Unassembled WGS sequence"/>
</dbReference>
<evidence type="ECO:0000256" key="11">
    <source>
        <dbReference type="ARBA" id="ARBA00082324"/>
    </source>
</evidence>
<evidence type="ECO:0000256" key="6">
    <source>
        <dbReference type="ARBA" id="ARBA00066885"/>
    </source>
</evidence>
<dbReference type="OrthoDB" id="445712at2759"/>
<dbReference type="GO" id="GO:0052927">
    <property type="term" value="F:CC tRNA cytidylyltransferase activity"/>
    <property type="evidence" value="ECO:0007669"/>
    <property type="project" value="TreeGrafter"/>
</dbReference>
<comment type="function">
    <text evidence="5">Nucleotidyltransferase that catalyzes the addition and repair of the essential 3'-terminal CCA sequence in tRNAs, which is necessary for the attachment of amino acids to the 3' terminus of tRNA molecules, using CTP and ATP as substrates. tRNA 3'-terminal CCA addition is required both for tRNA processing and repair. Also involved in tRNA surveillance by mediating tandem CCA addition to generate a CCACCA at the 3' terminus of unstable tRNAs. While stable tRNAs receive only 3'-terminal CCA, unstable tRNAs are marked with CCACCA and rapidly degraded. The structural flexibility of RNA controls the choice between CCA versus CCACCA addition: following the first CCA addition cycle, nucleotide-binding to the active site triggers a clockwise screw motion, producing torque on the RNA. This ejects stable RNAs, whereas unstable RNAs are refolded while bound to the enzyme and subjected to a second CCA catalytic cycle.</text>
</comment>
<protein>
    <recommendedName>
        <fullName evidence="7">CCA tRNA nucleotidyltransferase, mitochondrial</fullName>
        <ecNumber evidence="6">2.7.7.72</ecNumber>
    </recommendedName>
    <alternativeName>
        <fullName evidence="9">CCA-adding enzyme</fullName>
    </alternativeName>
    <alternativeName>
        <fullName evidence="8">tRNA CCA-pyrophosphorylase</fullName>
    </alternativeName>
    <alternativeName>
        <fullName evidence="10">tRNA adenylyltransferase</fullName>
    </alternativeName>
    <alternativeName>
        <fullName evidence="11">tRNA nucleotidyltransferase</fullName>
    </alternativeName>
</protein>
<evidence type="ECO:0000313" key="14">
    <source>
        <dbReference type="EMBL" id="CDF88500.1"/>
    </source>
</evidence>
<dbReference type="PANTHER" id="PTHR13734:SF5">
    <property type="entry name" value="CCA TRNA NUCLEOTIDYLTRANSFERASE, MITOCHONDRIAL"/>
    <property type="match status" value="1"/>
</dbReference>
<evidence type="ECO:0000313" key="15">
    <source>
        <dbReference type="Proteomes" id="UP000019375"/>
    </source>
</evidence>
<proteinExistence type="inferred from homology"/>
<dbReference type="Gene3D" id="3.30.460.10">
    <property type="entry name" value="Beta Polymerase, domain 2"/>
    <property type="match status" value="1"/>
</dbReference>
<evidence type="ECO:0000256" key="12">
    <source>
        <dbReference type="RuleBase" id="RU003953"/>
    </source>
</evidence>
<name>A0A8J2T5C5_ZYGB2</name>
<gene>
    <name evidence="14" type="ORF">BN860_11694g</name>
</gene>
<dbReference type="PANTHER" id="PTHR13734">
    <property type="entry name" value="TRNA-NUCLEOTIDYLTRANSFERASE"/>
    <property type="match status" value="1"/>
</dbReference>
<dbReference type="GO" id="GO:0052929">
    <property type="term" value="F:ATP:3'-cytidine-cytidine-tRNA adenylyltransferase activity"/>
    <property type="evidence" value="ECO:0007669"/>
    <property type="project" value="TreeGrafter"/>
</dbReference>
<feature type="domain" description="Poly A polymerase head" evidence="13">
    <location>
        <begin position="58"/>
        <end position="200"/>
    </location>
</feature>
<accession>A0A8J2T5C5</accession>
<dbReference type="Gene3D" id="1.10.3090.10">
    <property type="entry name" value="cca-adding enzyme, domain 2"/>
    <property type="match status" value="1"/>
</dbReference>
<dbReference type="AlphaFoldDB" id="A0A8J2T5C5"/>
<evidence type="ECO:0000256" key="1">
    <source>
        <dbReference type="ARBA" id="ARBA00007265"/>
    </source>
</evidence>
<evidence type="ECO:0000256" key="8">
    <source>
        <dbReference type="ARBA" id="ARBA00076038"/>
    </source>
</evidence>
<evidence type="ECO:0000256" key="10">
    <source>
        <dbReference type="ARBA" id="ARBA00080500"/>
    </source>
</evidence>
<dbReference type="CDD" id="cd05398">
    <property type="entry name" value="NT_ClassII-CCAase"/>
    <property type="match status" value="1"/>
</dbReference>
<evidence type="ECO:0000256" key="4">
    <source>
        <dbReference type="ARBA" id="ARBA00050431"/>
    </source>
</evidence>
<dbReference type="GO" id="GO:0004810">
    <property type="term" value="F:CCA tRNA nucleotidyltransferase activity"/>
    <property type="evidence" value="ECO:0007669"/>
    <property type="project" value="UniProtKB-EC"/>
</dbReference>
<evidence type="ECO:0000256" key="2">
    <source>
        <dbReference type="ARBA" id="ARBA00022679"/>
    </source>
</evidence>
<dbReference type="GO" id="GO:0001680">
    <property type="term" value="P:tRNA 3'-terminal CCA addition"/>
    <property type="evidence" value="ECO:0007669"/>
    <property type="project" value="TreeGrafter"/>
</dbReference>
<dbReference type="GO" id="GO:0005759">
    <property type="term" value="C:mitochondrial matrix"/>
    <property type="evidence" value="ECO:0007669"/>
    <property type="project" value="UniProtKB-ARBA"/>
</dbReference>
<dbReference type="SUPFAM" id="SSF81301">
    <property type="entry name" value="Nucleotidyltransferase"/>
    <property type="match status" value="1"/>
</dbReference>
<dbReference type="Pfam" id="PF01743">
    <property type="entry name" value="PolyA_pol"/>
    <property type="match status" value="1"/>
</dbReference>
<evidence type="ECO:0000256" key="5">
    <source>
        <dbReference type="ARBA" id="ARBA00056517"/>
    </source>
</evidence>
<dbReference type="EMBL" id="HG316455">
    <property type="protein sequence ID" value="CDF88500.1"/>
    <property type="molecule type" value="Genomic_DNA"/>
</dbReference>
<dbReference type="InterPro" id="IPR002646">
    <property type="entry name" value="PolA_pol_head_dom"/>
</dbReference>
<dbReference type="SUPFAM" id="SSF81891">
    <property type="entry name" value="Poly A polymerase C-terminal region-like"/>
    <property type="match status" value="1"/>
</dbReference>
<comment type="catalytic activity">
    <reaction evidence="4">
        <text>a tRNA precursor + 2 CTP + ATP = a tRNA with a 3' CCA end + 3 diphosphate</text>
        <dbReference type="Rhea" id="RHEA:14433"/>
        <dbReference type="Rhea" id="RHEA-COMP:10465"/>
        <dbReference type="Rhea" id="RHEA-COMP:10468"/>
        <dbReference type="ChEBI" id="CHEBI:30616"/>
        <dbReference type="ChEBI" id="CHEBI:33019"/>
        <dbReference type="ChEBI" id="CHEBI:37563"/>
        <dbReference type="ChEBI" id="CHEBI:74896"/>
        <dbReference type="ChEBI" id="CHEBI:83071"/>
        <dbReference type="EC" id="2.7.7.72"/>
    </reaction>
</comment>
<comment type="similarity">
    <text evidence="1 12">Belongs to the tRNA nucleotidyltransferase/poly(A) polymerase family.</text>
</comment>
<evidence type="ECO:0000259" key="13">
    <source>
        <dbReference type="Pfam" id="PF01743"/>
    </source>
</evidence>
<keyword evidence="15" id="KW-1185">Reference proteome</keyword>
<evidence type="ECO:0000256" key="3">
    <source>
        <dbReference type="ARBA" id="ARBA00022884"/>
    </source>
</evidence>